<proteinExistence type="inferred from homology"/>
<evidence type="ECO:0000313" key="3">
    <source>
        <dbReference type="Proteomes" id="UP001494588"/>
    </source>
</evidence>
<reference evidence="2 3" key="1">
    <citation type="submission" date="2024-01" db="EMBL/GenBank/DDBJ databases">
        <title>The diversity of rhizobia nodulating Mimosa spp. in eleven states of Brazil covering several biomes is determined by host plant, location, and edaphic factors.</title>
        <authorList>
            <person name="Rouws L."/>
            <person name="Barauna A."/>
            <person name="Beukes C."/>
            <person name="De Faria S.M."/>
            <person name="Gross E."/>
            <person name="Dos Reis Junior F.B."/>
            <person name="Simon M."/>
            <person name="Maluk M."/>
            <person name="Odee D.W."/>
            <person name="Kenicer G."/>
            <person name="Young J.P.W."/>
            <person name="Reis V.M."/>
            <person name="Zilli J."/>
            <person name="James E.K."/>
        </authorList>
    </citation>
    <scope>NUCLEOTIDE SEQUENCE [LARGE SCALE GENOMIC DNA]</scope>
    <source>
        <strain evidence="2 3">JPY77</strain>
    </source>
</reference>
<comment type="similarity">
    <text evidence="1">Belongs to the HyuE racemase family.</text>
</comment>
<accession>A0ABU9QLF3</accession>
<dbReference type="Pfam" id="PF01177">
    <property type="entry name" value="Asp_Glu_race"/>
    <property type="match status" value="1"/>
</dbReference>
<name>A0ABU9QLF3_9BURK</name>
<sequence>MNGTPRIQLIHATPLSISPITESFTRLWPEVTTYNLLEDSLTADLQRARGDIRAMTPRFTSLVQYALGAGANGVLFTCSAFGPAIEAARAGIGQPVLKPNEAMIEEALALGRRIALIATFQPALAPIAQEFAEAAAGKYPDLQIASHFVEGAWPALQAGDVKTHDSLIADVCARAADSDVICFAQFSMTSALASAQAASGRPTLTTPDSAVRKLKALLNR</sequence>
<dbReference type="Gene3D" id="3.40.50.12500">
    <property type="match status" value="1"/>
</dbReference>
<dbReference type="InterPro" id="IPR053714">
    <property type="entry name" value="Iso_Racemase_Enz_sf"/>
</dbReference>
<dbReference type="Proteomes" id="UP001494588">
    <property type="component" value="Unassembled WGS sequence"/>
</dbReference>
<protein>
    <submittedName>
        <fullName evidence="2">Aspartate/glutamate racemase family protein</fullName>
    </submittedName>
</protein>
<evidence type="ECO:0000313" key="2">
    <source>
        <dbReference type="EMBL" id="MEM5290246.1"/>
    </source>
</evidence>
<gene>
    <name evidence="2" type="ORF">V4C55_31430</name>
</gene>
<dbReference type="EMBL" id="JAZHGC010000034">
    <property type="protein sequence ID" value="MEM5290246.1"/>
    <property type="molecule type" value="Genomic_DNA"/>
</dbReference>
<evidence type="ECO:0000256" key="1">
    <source>
        <dbReference type="ARBA" id="ARBA00038414"/>
    </source>
</evidence>
<dbReference type="RefSeq" id="WP_201658955.1">
    <property type="nucleotide sequence ID" value="NZ_CAJHCS010000032.1"/>
</dbReference>
<comment type="caution">
    <text evidence="2">The sequence shown here is derived from an EMBL/GenBank/DDBJ whole genome shotgun (WGS) entry which is preliminary data.</text>
</comment>
<keyword evidence="3" id="KW-1185">Reference proteome</keyword>
<organism evidence="2 3">
    <name type="scientific">Paraburkholderia sabiae</name>
    <dbReference type="NCBI Taxonomy" id="273251"/>
    <lineage>
        <taxon>Bacteria</taxon>
        <taxon>Pseudomonadati</taxon>
        <taxon>Pseudomonadota</taxon>
        <taxon>Betaproteobacteria</taxon>
        <taxon>Burkholderiales</taxon>
        <taxon>Burkholderiaceae</taxon>
        <taxon>Paraburkholderia</taxon>
    </lineage>
</organism>
<dbReference type="InterPro" id="IPR015942">
    <property type="entry name" value="Asp/Glu/hydantoin_racemase"/>
</dbReference>